<dbReference type="AlphaFoldDB" id="A0A2U3EMT3"/>
<evidence type="ECO:0000256" key="6">
    <source>
        <dbReference type="SAM" id="MobiDB-lite"/>
    </source>
</evidence>
<feature type="transmembrane region" description="Helical" evidence="7">
    <location>
        <begin position="434"/>
        <end position="452"/>
    </location>
</feature>
<dbReference type="Proteomes" id="UP000245956">
    <property type="component" value="Unassembled WGS sequence"/>
</dbReference>
<keyword evidence="5 7" id="KW-0472">Membrane</keyword>
<keyword evidence="3 7" id="KW-0812">Transmembrane</keyword>
<dbReference type="GO" id="GO:0016020">
    <property type="term" value="C:membrane"/>
    <property type="evidence" value="ECO:0007669"/>
    <property type="project" value="UniProtKB-SubCell"/>
</dbReference>
<feature type="transmembrane region" description="Helical" evidence="7">
    <location>
        <begin position="238"/>
        <end position="256"/>
    </location>
</feature>
<keyword evidence="4 7" id="KW-1133">Transmembrane helix</keyword>
<evidence type="ECO:0000256" key="7">
    <source>
        <dbReference type="SAM" id="Phobius"/>
    </source>
</evidence>
<dbReference type="Gene3D" id="1.20.1250.20">
    <property type="entry name" value="MFS general substrate transporter like domains"/>
    <property type="match status" value="1"/>
</dbReference>
<accession>A0A2U3EMT3</accession>
<feature type="region of interest" description="Disordered" evidence="6">
    <location>
        <begin position="585"/>
        <end position="611"/>
    </location>
</feature>
<feature type="transmembrane region" description="Helical" evidence="7">
    <location>
        <begin position="263"/>
        <end position="284"/>
    </location>
</feature>
<evidence type="ECO:0000313" key="8">
    <source>
        <dbReference type="EMBL" id="PWI75826.1"/>
    </source>
</evidence>
<comment type="caution">
    <text evidence="8">The sequence shown here is derived from an EMBL/GenBank/DDBJ whole genome shotgun (WGS) entry which is preliminary data.</text>
</comment>
<proteinExistence type="inferred from homology"/>
<dbReference type="PANTHER" id="PTHR11654">
    <property type="entry name" value="OLIGOPEPTIDE TRANSPORTER-RELATED"/>
    <property type="match status" value="1"/>
</dbReference>
<comment type="subcellular location">
    <subcellularLocation>
        <location evidence="1">Membrane</location>
        <topology evidence="1">Multi-pass membrane protein</topology>
    </subcellularLocation>
</comment>
<reference evidence="8 9" key="1">
    <citation type="journal article" date="2016" name="Front. Microbiol.">
        <title>Genome and transcriptome sequences reveal the specific parasitism of the nematophagous Purpureocillium lilacinum 36-1.</title>
        <authorList>
            <person name="Xie J."/>
            <person name="Li S."/>
            <person name="Mo C."/>
            <person name="Xiao X."/>
            <person name="Peng D."/>
            <person name="Wang G."/>
            <person name="Xiao Y."/>
        </authorList>
    </citation>
    <scope>NUCLEOTIDE SEQUENCE [LARGE SCALE GENOMIC DNA]</scope>
    <source>
        <strain evidence="8 9">36-1</strain>
    </source>
</reference>
<feature type="transmembrane region" description="Helical" evidence="7">
    <location>
        <begin position="544"/>
        <end position="563"/>
    </location>
</feature>
<dbReference type="SUPFAM" id="SSF103473">
    <property type="entry name" value="MFS general substrate transporter"/>
    <property type="match status" value="1"/>
</dbReference>
<sequence length="856" mass="93433">MSEKMPAEAAHAGDGALESASAEKSQVAALDVPLPVADYEGKPTEEELATLRRVPGKLPTVAYLLCAVEFCERASYYGCAQIWTNYINRPLPKGGNGYGSVPEGSQATQGALGLGEQVANATSQSFSLIAYCLPLVVGYLADAKWGRFPLIFWGVIVCGIGHVLIVVGGAKQLIENGTAKIPFFIGVYILAIGAAMFKPNVSPLLLDQMSVRVPRVVTLKSGERVIEDPEHSTERVMLWFYLLINIGAFMSTATSYSARYVGWWLAFLLPLILYIPLPFMLLWLKPRLVLHKPGGSDLPNVFRVIGHCMRGGGVWRIGRDGWWEAGKPSVIAASGRRPETHYNDQFVEDVKRTMQATGMFFFFPVQFWNDNGIGSSANFLSTMLIGNGVPNDVIGNFNSLSIIVLGPVLNYGLYPLLRNMRIHYGPVSRITTGFFISTISGLGYCILCYKAYQTNPCGWYGSTDPKCVEEGLVSPISLWWAAIPYALGGFSELFINVPAYGIAYSRASPNMRGLLSAINLFLSVGLAYVVNLAVSAVITDPHLVWDFGAPTILGAVVTVFFYFHFRHIDKEEYVLSDGDVSAQESSGSLDGGVDDHTAPVNKSTGCPSPDEVARAGVGQDRLLGVLELDIDEPAFFADELSPIGAQRLLENSENEVWAQRTSGCFADERAPKCYRHLAPAVHADRRQMGPYSVALKSDERTSQISGEKKEDLCLSQRRCRFLTFGAVFRNQLRCCTEDAASPRSYWTISSIAYHVNKATGRATEPVSASQAKWLSSCSERRGGLTGVGCLAELRALVNPTSRCIERHRPKQKALFPPRRAARRQGFAARSFSAALVRQKREAAEATGLARAAPPSG</sequence>
<dbReference type="EMBL" id="LCWV01000002">
    <property type="protein sequence ID" value="PWI75826.1"/>
    <property type="molecule type" value="Genomic_DNA"/>
</dbReference>
<dbReference type="InterPro" id="IPR000109">
    <property type="entry name" value="POT_fam"/>
</dbReference>
<name>A0A2U3EMT3_PURLI</name>
<evidence type="ECO:0000256" key="2">
    <source>
        <dbReference type="ARBA" id="ARBA00005982"/>
    </source>
</evidence>
<evidence type="ECO:0000256" key="1">
    <source>
        <dbReference type="ARBA" id="ARBA00004141"/>
    </source>
</evidence>
<feature type="transmembrane region" description="Helical" evidence="7">
    <location>
        <begin position="514"/>
        <end position="538"/>
    </location>
</feature>
<feature type="transmembrane region" description="Helical" evidence="7">
    <location>
        <begin position="179"/>
        <end position="197"/>
    </location>
</feature>
<protein>
    <submittedName>
        <fullName evidence="8">Oligopeptide transporter</fullName>
    </submittedName>
</protein>
<feature type="transmembrane region" description="Helical" evidence="7">
    <location>
        <begin position="393"/>
        <end position="413"/>
    </location>
</feature>
<organism evidence="8 9">
    <name type="scientific">Purpureocillium lilacinum</name>
    <name type="common">Paecilomyces lilacinus</name>
    <dbReference type="NCBI Taxonomy" id="33203"/>
    <lineage>
        <taxon>Eukaryota</taxon>
        <taxon>Fungi</taxon>
        <taxon>Dikarya</taxon>
        <taxon>Ascomycota</taxon>
        <taxon>Pezizomycotina</taxon>
        <taxon>Sordariomycetes</taxon>
        <taxon>Hypocreomycetidae</taxon>
        <taxon>Hypocreales</taxon>
        <taxon>Ophiocordycipitaceae</taxon>
        <taxon>Purpureocillium</taxon>
    </lineage>
</organism>
<evidence type="ECO:0000313" key="9">
    <source>
        <dbReference type="Proteomes" id="UP000245956"/>
    </source>
</evidence>
<evidence type="ECO:0000256" key="4">
    <source>
        <dbReference type="ARBA" id="ARBA00022989"/>
    </source>
</evidence>
<gene>
    <name evidence="8" type="ORF">PCL_06484</name>
</gene>
<dbReference type="GO" id="GO:0022857">
    <property type="term" value="F:transmembrane transporter activity"/>
    <property type="evidence" value="ECO:0007669"/>
    <property type="project" value="InterPro"/>
</dbReference>
<evidence type="ECO:0000256" key="5">
    <source>
        <dbReference type="ARBA" id="ARBA00023136"/>
    </source>
</evidence>
<evidence type="ECO:0000256" key="3">
    <source>
        <dbReference type="ARBA" id="ARBA00022692"/>
    </source>
</evidence>
<feature type="transmembrane region" description="Helical" evidence="7">
    <location>
        <begin position="478"/>
        <end position="502"/>
    </location>
</feature>
<feature type="transmembrane region" description="Helical" evidence="7">
    <location>
        <begin position="147"/>
        <end position="167"/>
    </location>
</feature>
<dbReference type="InterPro" id="IPR036259">
    <property type="entry name" value="MFS_trans_sf"/>
</dbReference>
<dbReference type="Pfam" id="PF00854">
    <property type="entry name" value="PTR2"/>
    <property type="match status" value="1"/>
</dbReference>
<comment type="similarity">
    <text evidence="2">Belongs to the major facilitator superfamily. Proton-dependent oligopeptide transporter (POT/PTR) (TC 2.A.17) family.</text>
</comment>